<reference evidence="2" key="2">
    <citation type="submission" date="2015-06" db="UniProtKB">
        <authorList>
            <consortium name="EnsemblPlants"/>
        </authorList>
    </citation>
    <scope>IDENTIFICATION</scope>
</reference>
<dbReference type="AlphaFoldDB" id="A0A0E0PRN8"/>
<dbReference type="Proteomes" id="UP000008022">
    <property type="component" value="Unassembled WGS sequence"/>
</dbReference>
<dbReference type="Gramene" id="ORUFI05G28900.1">
    <property type="protein sequence ID" value="ORUFI05G28900.1"/>
    <property type="gene ID" value="ORUFI05G28900"/>
</dbReference>
<evidence type="ECO:0000256" key="1">
    <source>
        <dbReference type="SAM" id="MobiDB-lite"/>
    </source>
</evidence>
<proteinExistence type="predicted"/>
<accession>A0A0E0PRN8</accession>
<name>A0A0E0PRN8_ORYRU</name>
<keyword evidence="3" id="KW-1185">Reference proteome</keyword>
<feature type="region of interest" description="Disordered" evidence="1">
    <location>
        <begin position="37"/>
        <end position="120"/>
    </location>
</feature>
<evidence type="ECO:0000313" key="2">
    <source>
        <dbReference type="EnsemblPlants" id="ORUFI05G28900.1"/>
    </source>
</evidence>
<protein>
    <submittedName>
        <fullName evidence="2">Uncharacterized protein</fullName>
    </submittedName>
</protein>
<dbReference type="EnsemblPlants" id="ORUFI05G28900.1">
    <property type="protein sequence ID" value="ORUFI05G28900.1"/>
    <property type="gene ID" value="ORUFI05G28900"/>
</dbReference>
<reference evidence="3" key="1">
    <citation type="submission" date="2013-06" db="EMBL/GenBank/DDBJ databases">
        <authorList>
            <person name="Zhao Q."/>
        </authorList>
    </citation>
    <scope>NUCLEOTIDE SEQUENCE</scope>
    <source>
        <strain evidence="3">cv. W1943</strain>
    </source>
</reference>
<evidence type="ECO:0000313" key="3">
    <source>
        <dbReference type="Proteomes" id="UP000008022"/>
    </source>
</evidence>
<organism evidence="2 3">
    <name type="scientific">Oryza rufipogon</name>
    <name type="common">Brownbeard rice</name>
    <name type="synonym">Asian wild rice</name>
    <dbReference type="NCBI Taxonomy" id="4529"/>
    <lineage>
        <taxon>Eukaryota</taxon>
        <taxon>Viridiplantae</taxon>
        <taxon>Streptophyta</taxon>
        <taxon>Embryophyta</taxon>
        <taxon>Tracheophyta</taxon>
        <taxon>Spermatophyta</taxon>
        <taxon>Magnoliopsida</taxon>
        <taxon>Liliopsida</taxon>
        <taxon>Poales</taxon>
        <taxon>Poaceae</taxon>
        <taxon>BOP clade</taxon>
        <taxon>Oryzoideae</taxon>
        <taxon>Oryzeae</taxon>
        <taxon>Oryzinae</taxon>
        <taxon>Oryza</taxon>
    </lineage>
</organism>
<dbReference type="HOGENOM" id="CLU_1838433_0_0_1"/>
<sequence length="140" mass="15646">MEAAAVAEMAIVLEDALFCLQCLPLLASDKLTLEHRTSKTRRSRKGFVTGRSGRTNCRYRTREKGPPHPKLPNAITPKHKQSHQPLLSSMYHPRRPAKSPISNQSSIHPCNHPAARAGTHQHHSFAVFNSHKQATEEEVS</sequence>